<evidence type="ECO:0000259" key="14">
    <source>
        <dbReference type="Pfam" id="PF02879"/>
    </source>
</evidence>
<gene>
    <name evidence="16" type="ORF">SAMN05216586_106163</name>
</gene>
<evidence type="ECO:0000256" key="11">
    <source>
        <dbReference type="SAM" id="Phobius"/>
    </source>
</evidence>
<dbReference type="InterPro" id="IPR005841">
    <property type="entry name" value="Alpha-D-phosphohexomutase_SF"/>
</dbReference>
<evidence type="ECO:0000256" key="6">
    <source>
        <dbReference type="ARBA" id="ARBA00022553"/>
    </source>
</evidence>
<keyword evidence="6" id="KW-0597">Phosphoprotein</keyword>
<dbReference type="PANTHER" id="PTHR43771:SF2">
    <property type="entry name" value="PHOSPHOMANNOMUTASE_PHOSPHOGLUCOMUTASE"/>
    <property type="match status" value="1"/>
</dbReference>
<name>A0AAQ1G7M6_9GAMM</name>
<evidence type="ECO:0000256" key="5">
    <source>
        <dbReference type="ARBA" id="ARBA00012730"/>
    </source>
</evidence>
<evidence type="ECO:0000259" key="13">
    <source>
        <dbReference type="Pfam" id="PF02878"/>
    </source>
</evidence>
<feature type="region of interest" description="Disordered" evidence="10">
    <location>
        <begin position="341"/>
        <end position="368"/>
    </location>
</feature>
<dbReference type="Pfam" id="PF00408">
    <property type="entry name" value="PGM_PMM_IV"/>
    <property type="match status" value="1"/>
</dbReference>
<dbReference type="CDD" id="cd03089">
    <property type="entry name" value="PMM_PGM"/>
    <property type="match status" value="1"/>
</dbReference>
<dbReference type="EMBL" id="FNVE01000006">
    <property type="protein sequence ID" value="SEG41984.1"/>
    <property type="molecule type" value="Genomic_DNA"/>
</dbReference>
<protein>
    <recommendedName>
        <fullName evidence="5">phosphomannomutase</fullName>
        <ecNumber evidence="5">5.4.2.8</ecNumber>
    </recommendedName>
</protein>
<feature type="transmembrane region" description="Helical" evidence="11">
    <location>
        <begin position="47"/>
        <end position="69"/>
    </location>
</feature>
<dbReference type="InterPro" id="IPR005846">
    <property type="entry name" value="A-D-PHexomutase_a/b/a-III"/>
</dbReference>
<dbReference type="InterPro" id="IPR036900">
    <property type="entry name" value="A-D-PHexomutase_C_sf"/>
</dbReference>
<dbReference type="Pfam" id="PF02879">
    <property type="entry name" value="PGM_PMM_II"/>
    <property type="match status" value="1"/>
</dbReference>
<keyword evidence="7" id="KW-0479">Metal-binding</keyword>
<dbReference type="EC" id="5.4.2.8" evidence="5"/>
<dbReference type="AlphaFoldDB" id="A0AAQ1G7M6"/>
<evidence type="ECO:0000256" key="8">
    <source>
        <dbReference type="ARBA" id="ARBA00022842"/>
    </source>
</evidence>
<feature type="transmembrane region" description="Helical" evidence="11">
    <location>
        <begin position="275"/>
        <end position="295"/>
    </location>
</feature>
<evidence type="ECO:0000256" key="1">
    <source>
        <dbReference type="ARBA" id="ARBA00000586"/>
    </source>
</evidence>
<keyword evidence="17" id="KW-1185">Reference proteome</keyword>
<evidence type="ECO:0000259" key="12">
    <source>
        <dbReference type="Pfam" id="PF00408"/>
    </source>
</evidence>
<dbReference type="GO" id="GO:0005975">
    <property type="term" value="P:carbohydrate metabolic process"/>
    <property type="evidence" value="ECO:0007669"/>
    <property type="project" value="InterPro"/>
</dbReference>
<keyword evidence="11" id="KW-1133">Transmembrane helix</keyword>
<proteinExistence type="inferred from homology"/>
<dbReference type="GO" id="GO:0004614">
    <property type="term" value="F:phosphoglucomutase activity"/>
    <property type="evidence" value="ECO:0007669"/>
    <property type="project" value="UniProtKB-ARBA"/>
</dbReference>
<comment type="similarity">
    <text evidence="4">Belongs to the phosphohexose mutase family.</text>
</comment>
<evidence type="ECO:0000256" key="7">
    <source>
        <dbReference type="ARBA" id="ARBA00022723"/>
    </source>
</evidence>
<keyword evidence="8" id="KW-0460">Magnesium</keyword>
<dbReference type="InterPro" id="IPR005845">
    <property type="entry name" value="A-D-PHexomutase_a/b/a-II"/>
</dbReference>
<keyword evidence="11" id="KW-0472">Membrane</keyword>
<accession>A0AAQ1G7M6</accession>
<evidence type="ECO:0000256" key="4">
    <source>
        <dbReference type="ARBA" id="ARBA00010231"/>
    </source>
</evidence>
<dbReference type="Proteomes" id="UP000243518">
    <property type="component" value="Unassembled WGS sequence"/>
</dbReference>
<reference evidence="16 17" key="1">
    <citation type="submission" date="2016-10" db="EMBL/GenBank/DDBJ databases">
        <authorList>
            <person name="Varghese N."/>
            <person name="Submissions S."/>
        </authorList>
    </citation>
    <scope>NUCLEOTIDE SEQUENCE [LARGE SCALE GENOMIC DNA]</scope>
    <source>
        <strain evidence="16 17">CECT 8317</strain>
    </source>
</reference>
<dbReference type="InterPro" id="IPR005844">
    <property type="entry name" value="A-D-PHexomutase_a/b/a-I"/>
</dbReference>
<feature type="domain" description="Alpha-D-phosphohexomutase C-terminal" evidence="12">
    <location>
        <begin position="765"/>
        <end position="838"/>
    </location>
</feature>
<dbReference type="PRINTS" id="PR00509">
    <property type="entry name" value="PGMPMM"/>
</dbReference>
<evidence type="ECO:0000313" key="16">
    <source>
        <dbReference type="EMBL" id="SEG41984.1"/>
    </source>
</evidence>
<keyword evidence="9" id="KW-0413">Isomerase</keyword>
<evidence type="ECO:0000259" key="15">
    <source>
        <dbReference type="Pfam" id="PF02880"/>
    </source>
</evidence>
<keyword evidence="11" id="KW-0812">Transmembrane</keyword>
<feature type="domain" description="Alpha-D-phosphohexomutase alpha/beta/alpha" evidence="14">
    <location>
        <begin position="548"/>
        <end position="645"/>
    </location>
</feature>
<evidence type="ECO:0000256" key="10">
    <source>
        <dbReference type="SAM" id="MobiDB-lite"/>
    </source>
</evidence>
<dbReference type="GO" id="GO:1901137">
    <property type="term" value="P:carbohydrate derivative biosynthetic process"/>
    <property type="evidence" value="ECO:0007669"/>
    <property type="project" value="UniProtKB-ARBA"/>
</dbReference>
<dbReference type="PROSITE" id="PS00710">
    <property type="entry name" value="PGM_PMM"/>
    <property type="match status" value="1"/>
</dbReference>
<dbReference type="Pfam" id="PF02878">
    <property type="entry name" value="PGM_PMM_I"/>
    <property type="match status" value="1"/>
</dbReference>
<evidence type="ECO:0000313" key="17">
    <source>
        <dbReference type="Proteomes" id="UP000243518"/>
    </source>
</evidence>
<dbReference type="SUPFAM" id="SSF53738">
    <property type="entry name" value="Phosphoglucomutase, first 3 domains"/>
    <property type="match status" value="3"/>
</dbReference>
<dbReference type="Gene3D" id="3.40.120.10">
    <property type="entry name" value="Alpha-D-Glucose-1,6-Bisphosphate, subunit A, domain 3"/>
    <property type="match status" value="3"/>
</dbReference>
<dbReference type="InterPro" id="IPR005843">
    <property type="entry name" value="A-D-PHexomutase_C"/>
</dbReference>
<comment type="pathway">
    <text evidence="3">Nucleotide-sugar biosynthesis; GDP-alpha-D-mannose biosynthesis; alpha-D-mannose 1-phosphate from D-fructose 6-phosphate: step 2/2.</text>
</comment>
<dbReference type="GO" id="GO:0004615">
    <property type="term" value="F:phosphomannomutase activity"/>
    <property type="evidence" value="ECO:0007669"/>
    <property type="project" value="UniProtKB-EC"/>
</dbReference>
<comment type="cofactor">
    <cofactor evidence="2">
        <name>Mg(2+)</name>
        <dbReference type="ChEBI" id="CHEBI:18420"/>
    </cofactor>
</comment>
<dbReference type="SUPFAM" id="SSF55957">
    <property type="entry name" value="Phosphoglucomutase, C-terminal domain"/>
    <property type="match status" value="1"/>
</dbReference>
<feature type="domain" description="Alpha-D-phosphohexomutase alpha/beta/alpha" evidence="15">
    <location>
        <begin position="650"/>
        <end position="756"/>
    </location>
</feature>
<evidence type="ECO:0000256" key="9">
    <source>
        <dbReference type="ARBA" id="ARBA00023235"/>
    </source>
</evidence>
<dbReference type="InterPro" id="IPR016066">
    <property type="entry name" value="A-D-PHexomutase_CS"/>
</dbReference>
<comment type="caution">
    <text evidence="16">The sequence shown here is derived from an EMBL/GenBank/DDBJ whole genome shotgun (WGS) entry which is preliminary data.</text>
</comment>
<dbReference type="FunFam" id="3.40.120.10:FF:000001">
    <property type="entry name" value="Phosphoglucosamine mutase"/>
    <property type="match status" value="1"/>
</dbReference>
<feature type="domain" description="Alpha-D-phosphohexomutase alpha/beta/alpha" evidence="13">
    <location>
        <begin position="402"/>
        <end position="531"/>
    </location>
</feature>
<sequence length="853" mass="91436">MIASAVLADSVTQEATDRAIGVSVQGGSEITMKLTRKTSSKPGLPSVGLPIALSLTGIAAAAAVLWLAVTDYAAQRTDELVSSYAQQQVSALNQSMAQLDRDLTRLAANPQLQVSLSSPLERLLRYHGADTLAIYTNANGRAERIEDNQAPLNFAALDMIRRAEQGLSVPVEAHKVGDQWLIYGVEPLRASDNAPIGGTLTTVMKLSRITATLPELPPETGQVRLVQQFPNAPEQVLLQRGEGGGNALTLKTDNPAWRLEFRPGPAVSASTPNRLMLTTAGLVALLGSLLGLLLLQRSWSSALRADASTLTQLTLGHKAHSIKLGPLEPLPNNIQQLLKRAPESGSTPEGNPDSPPAKPATSPLPDGDVLDIDILEDDPFNMQIPDADSGTQHASIPELPAEIFRAYDIRGVVGKSLTEDGVYWLGRAIGSASLDAGEPRVVVGRDGRLSGPALSERLIQGLVDSGCQVADLGMVPTPVVYFATNTTDASSGVMITGSHNPPAYNGLKIVIAGQTLSGEQITALHRRLQQNQLLSGSGSRSSLEILDHYLNHIVEDVLIARPLKVVVDCGNGVGGVIAERLLEGIGCEVVPLYCDVDGLFPNHHPDPGKPENLTALIETVQREGADLGVAFDGDADRLGFVTNSGEMIYPDRLMMLFAEDIVTRNPGADIVFDVKCSRQLPQVISRAGGRPIMWKSGHSLVKAKMKETGALLGGEMSGHLFFKERWFGFDDGLYSACRLLELLSLQPDSADQVMARYPASISTPEINLTVGEERKFQIIEALTAKGNWGDGEVTSIDGIRVDFANSWGLIRASNTTPVLVLRFEADSEDELIRVQDLFRSQLLSIAPDLQPTF</sequence>
<evidence type="ECO:0000256" key="2">
    <source>
        <dbReference type="ARBA" id="ARBA00001946"/>
    </source>
</evidence>
<evidence type="ECO:0000256" key="3">
    <source>
        <dbReference type="ARBA" id="ARBA00004699"/>
    </source>
</evidence>
<dbReference type="Gene3D" id="3.30.310.50">
    <property type="entry name" value="Alpha-D-phosphohexomutase, C-terminal domain"/>
    <property type="match status" value="1"/>
</dbReference>
<dbReference type="PANTHER" id="PTHR43771">
    <property type="entry name" value="PHOSPHOMANNOMUTASE"/>
    <property type="match status" value="1"/>
</dbReference>
<dbReference type="InterPro" id="IPR016055">
    <property type="entry name" value="A-D-PHexomutase_a/b/a-I/II/III"/>
</dbReference>
<organism evidence="16 17">
    <name type="scientific">Halopseudomonas aestusnigri</name>
    <dbReference type="NCBI Taxonomy" id="857252"/>
    <lineage>
        <taxon>Bacteria</taxon>
        <taxon>Pseudomonadati</taxon>
        <taxon>Pseudomonadota</taxon>
        <taxon>Gammaproteobacteria</taxon>
        <taxon>Pseudomonadales</taxon>
        <taxon>Pseudomonadaceae</taxon>
        <taxon>Halopseudomonas</taxon>
    </lineage>
</organism>
<dbReference type="GO" id="GO:0000287">
    <property type="term" value="F:magnesium ion binding"/>
    <property type="evidence" value="ECO:0007669"/>
    <property type="project" value="InterPro"/>
</dbReference>
<comment type="catalytic activity">
    <reaction evidence="1">
        <text>alpha-D-mannose 1-phosphate = D-mannose 6-phosphate</text>
        <dbReference type="Rhea" id="RHEA:11140"/>
        <dbReference type="ChEBI" id="CHEBI:58409"/>
        <dbReference type="ChEBI" id="CHEBI:58735"/>
        <dbReference type="EC" id="5.4.2.8"/>
    </reaction>
</comment>
<dbReference type="Pfam" id="PF02880">
    <property type="entry name" value="PGM_PMM_III"/>
    <property type="match status" value="1"/>
</dbReference>